<dbReference type="InterPro" id="IPR001123">
    <property type="entry name" value="LeuE-type"/>
</dbReference>
<proteinExistence type="predicted"/>
<evidence type="ECO:0000313" key="8">
    <source>
        <dbReference type="Proteomes" id="UP000295565"/>
    </source>
</evidence>
<dbReference type="Pfam" id="PF01810">
    <property type="entry name" value="LysE"/>
    <property type="match status" value="1"/>
</dbReference>
<keyword evidence="3 6" id="KW-0812">Transmembrane</keyword>
<dbReference type="OrthoDB" id="581870at2"/>
<dbReference type="EMBL" id="SMGD01000019">
    <property type="protein sequence ID" value="TCK46425.1"/>
    <property type="molecule type" value="Genomic_DNA"/>
</dbReference>
<comment type="caution">
    <text evidence="7">The sequence shown here is derived from an EMBL/GenBank/DDBJ whole genome shotgun (WGS) entry which is preliminary data.</text>
</comment>
<dbReference type="Proteomes" id="UP000295565">
    <property type="component" value="Unassembled WGS sequence"/>
</dbReference>
<keyword evidence="5 6" id="KW-0472">Membrane</keyword>
<evidence type="ECO:0000256" key="4">
    <source>
        <dbReference type="ARBA" id="ARBA00022989"/>
    </source>
</evidence>
<evidence type="ECO:0000256" key="2">
    <source>
        <dbReference type="ARBA" id="ARBA00022475"/>
    </source>
</evidence>
<sequence>MNEMLAMMTITIVAVISPGPDFAMITRTSYANGRRTGLLAALGIACGVQVHVFYTLFGVTLLSTHAPLLMNVMQYIGAAYLIYLGISALLHHPSSQPTQSVTNVSGFAAFKMGFLTNALNPKTMLFVIATFTQVMSAHSSIWHGLGYGLFMSFAHWLWFSLVALFFTAQTIRLRILSHQLIADRIMAVVLIGLGMLLAVSHLNITST</sequence>
<evidence type="ECO:0000256" key="5">
    <source>
        <dbReference type="ARBA" id="ARBA00023136"/>
    </source>
</evidence>
<dbReference type="GO" id="GO:0015171">
    <property type="term" value="F:amino acid transmembrane transporter activity"/>
    <property type="evidence" value="ECO:0007669"/>
    <property type="project" value="TreeGrafter"/>
</dbReference>
<feature type="transmembrane region" description="Helical" evidence="6">
    <location>
        <begin position="68"/>
        <end position="90"/>
    </location>
</feature>
<dbReference type="PIRSF" id="PIRSF006324">
    <property type="entry name" value="LeuE"/>
    <property type="match status" value="1"/>
</dbReference>
<feature type="transmembrane region" description="Helical" evidence="6">
    <location>
        <begin position="6"/>
        <end position="26"/>
    </location>
</feature>
<dbReference type="PANTHER" id="PTHR30086">
    <property type="entry name" value="ARGININE EXPORTER PROTEIN ARGO"/>
    <property type="match status" value="1"/>
</dbReference>
<dbReference type="GO" id="GO:0005886">
    <property type="term" value="C:plasma membrane"/>
    <property type="evidence" value="ECO:0007669"/>
    <property type="project" value="UniProtKB-SubCell"/>
</dbReference>
<dbReference type="RefSeq" id="WP_131914423.1">
    <property type="nucleotide sequence ID" value="NZ_OU594967.1"/>
</dbReference>
<feature type="transmembrane region" description="Helical" evidence="6">
    <location>
        <begin position="153"/>
        <end position="173"/>
    </location>
</feature>
<dbReference type="PANTHER" id="PTHR30086:SF21">
    <property type="entry name" value="TRANSPORT PROTEIN"/>
    <property type="match status" value="1"/>
</dbReference>
<accession>A0A4R1J7H7</accession>
<gene>
    <name evidence="7" type="ORF">EV690_3705</name>
</gene>
<evidence type="ECO:0000313" key="7">
    <source>
        <dbReference type="EMBL" id="TCK46425.1"/>
    </source>
</evidence>
<keyword evidence="2" id="KW-1003">Cell membrane</keyword>
<feature type="transmembrane region" description="Helical" evidence="6">
    <location>
        <begin position="123"/>
        <end position="141"/>
    </location>
</feature>
<organism evidence="7 8">
    <name type="scientific">Celerinatantimonas diazotrophica</name>
    <dbReference type="NCBI Taxonomy" id="412034"/>
    <lineage>
        <taxon>Bacteria</taxon>
        <taxon>Pseudomonadati</taxon>
        <taxon>Pseudomonadota</taxon>
        <taxon>Gammaproteobacteria</taxon>
        <taxon>Celerinatantimonadaceae</taxon>
        <taxon>Celerinatantimonas</taxon>
    </lineage>
</organism>
<feature type="transmembrane region" description="Helical" evidence="6">
    <location>
        <begin position="185"/>
        <end position="204"/>
    </location>
</feature>
<feature type="transmembrane region" description="Helical" evidence="6">
    <location>
        <begin position="38"/>
        <end position="62"/>
    </location>
</feature>
<evidence type="ECO:0000256" key="6">
    <source>
        <dbReference type="SAM" id="Phobius"/>
    </source>
</evidence>
<reference evidence="7 8" key="1">
    <citation type="submission" date="2019-03" db="EMBL/GenBank/DDBJ databases">
        <title>Genomic Encyclopedia of Type Strains, Phase IV (KMG-IV): sequencing the most valuable type-strain genomes for metagenomic binning, comparative biology and taxonomic classification.</title>
        <authorList>
            <person name="Goeker M."/>
        </authorList>
    </citation>
    <scope>NUCLEOTIDE SEQUENCE [LARGE SCALE GENOMIC DNA]</scope>
    <source>
        <strain evidence="7 8">DSM 18577</strain>
    </source>
</reference>
<comment type="subcellular location">
    <subcellularLocation>
        <location evidence="1">Cell membrane</location>
        <topology evidence="1">Multi-pass membrane protein</topology>
    </subcellularLocation>
</comment>
<dbReference type="AlphaFoldDB" id="A0A4R1J7H7"/>
<name>A0A4R1J7H7_9GAMM</name>
<keyword evidence="4 6" id="KW-1133">Transmembrane helix</keyword>
<keyword evidence="8" id="KW-1185">Reference proteome</keyword>
<evidence type="ECO:0000256" key="3">
    <source>
        <dbReference type="ARBA" id="ARBA00022692"/>
    </source>
</evidence>
<evidence type="ECO:0000256" key="1">
    <source>
        <dbReference type="ARBA" id="ARBA00004651"/>
    </source>
</evidence>
<protein>
    <submittedName>
        <fullName evidence="7">Threonine/homoserine/homoserine lactone efflux protein</fullName>
    </submittedName>
</protein>